<dbReference type="SMART" id="SM00342">
    <property type="entry name" value="HTH_ARAC"/>
    <property type="match status" value="1"/>
</dbReference>
<keyword evidence="2" id="KW-0238">DNA-binding</keyword>
<reference evidence="6" key="1">
    <citation type="submission" date="2018-06" db="EMBL/GenBank/DDBJ databases">
        <authorList>
            <person name="Feng T."/>
            <person name="Jeon C.O."/>
        </authorList>
    </citation>
    <scope>NUCLEOTIDE SEQUENCE [LARGE SCALE GENOMIC DNA]</scope>
    <source>
        <strain evidence="6">S23</strain>
    </source>
</reference>
<accession>A0A370P0H3</accession>
<dbReference type="Gene3D" id="1.10.10.60">
    <property type="entry name" value="Homeodomain-like"/>
    <property type="match status" value="1"/>
</dbReference>
<gene>
    <name evidence="5" type="ORF">DN412_05895</name>
</gene>
<dbReference type="PRINTS" id="PR00032">
    <property type="entry name" value="HTHARAC"/>
</dbReference>
<keyword evidence="1" id="KW-0805">Transcription regulation</keyword>
<evidence type="ECO:0000259" key="4">
    <source>
        <dbReference type="PROSITE" id="PS01124"/>
    </source>
</evidence>
<dbReference type="PROSITE" id="PS01124">
    <property type="entry name" value="HTH_ARAC_FAMILY_2"/>
    <property type="match status" value="1"/>
</dbReference>
<dbReference type="InterPro" id="IPR018060">
    <property type="entry name" value="HTH_AraC"/>
</dbReference>
<dbReference type="PANTHER" id="PTHR47894:SF4">
    <property type="entry name" value="HTH-TYPE TRANSCRIPTIONAL REGULATOR GADX"/>
    <property type="match status" value="1"/>
</dbReference>
<proteinExistence type="predicted"/>
<dbReference type="EMBL" id="QKWJ01000004">
    <property type="protein sequence ID" value="RDK11354.1"/>
    <property type="molecule type" value="Genomic_DNA"/>
</dbReference>
<evidence type="ECO:0000313" key="6">
    <source>
        <dbReference type="Proteomes" id="UP000255165"/>
    </source>
</evidence>
<keyword evidence="6" id="KW-1185">Reference proteome</keyword>
<dbReference type="InterPro" id="IPR009057">
    <property type="entry name" value="Homeodomain-like_sf"/>
</dbReference>
<dbReference type="Proteomes" id="UP000255165">
    <property type="component" value="Unassembled WGS sequence"/>
</dbReference>
<dbReference type="GO" id="GO:0000976">
    <property type="term" value="F:transcription cis-regulatory region binding"/>
    <property type="evidence" value="ECO:0007669"/>
    <property type="project" value="TreeGrafter"/>
</dbReference>
<dbReference type="AlphaFoldDB" id="A0A370P0H3"/>
<name>A0A370P0H3_9BURK</name>
<evidence type="ECO:0000256" key="3">
    <source>
        <dbReference type="ARBA" id="ARBA00023163"/>
    </source>
</evidence>
<protein>
    <recommendedName>
        <fullName evidence="4">HTH araC/xylS-type domain-containing protein</fullName>
    </recommendedName>
</protein>
<evidence type="ECO:0000256" key="2">
    <source>
        <dbReference type="ARBA" id="ARBA00023125"/>
    </source>
</evidence>
<evidence type="ECO:0000256" key="1">
    <source>
        <dbReference type="ARBA" id="ARBA00023015"/>
    </source>
</evidence>
<dbReference type="GO" id="GO:0003700">
    <property type="term" value="F:DNA-binding transcription factor activity"/>
    <property type="evidence" value="ECO:0007669"/>
    <property type="project" value="InterPro"/>
</dbReference>
<feature type="domain" description="HTH araC/xylS-type" evidence="4">
    <location>
        <begin position="243"/>
        <end position="341"/>
    </location>
</feature>
<evidence type="ECO:0000313" key="5">
    <source>
        <dbReference type="EMBL" id="RDK11354.1"/>
    </source>
</evidence>
<dbReference type="PANTHER" id="PTHR47894">
    <property type="entry name" value="HTH-TYPE TRANSCRIPTIONAL REGULATOR GADX"/>
    <property type="match status" value="1"/>
</dbReference>
<sequence>MRSNSRSDVNRMQGYLPSVVLTGAAPLLEALGVQPELIATGAELPELALRSADVPIRGAQVLRFLSLAAEVTQCRNFGLRLAEYQGLAVLGPILVMMHGARTLGEAMDTLAEFYVLHTSMSSVRAVRDEQGMVLTYDIENASGPGEVQAVELGLANGMQYLRTICGTAWQPAVVQFRHSAPADRTMHRRTFGPSLNFDQDRNAIVLDRDTVTRPVTQLRRNAHRVLETHLRRERAQVEALWTVRTQTMIRALLPFTDSSLNAIARALATSPRSLQRRLAEARTTFDELREQVREDLALKYVQQSDLRLAEISELLGYSQQSAFSRAFKRLRGITPRQFRAMRHEDDAGRPAR</sequence>
<dbReference type="SUPFAM" id="SSF46689">
    <property type="entry name" value="Homeodomain-like"/>
    <property type="match status" value="1"/>
</dbReference>
<comment type="caution">
    <text evidence="5">The sequence shown here is derived from an EMBL/GenBank/DDBJ whole genome shotgun (WGS) entry which is preliminary data.</text>
</comment>
<dbReference type="Pfam" id="PF12625">
    <property type="entry name" value="Arabinose_bd"/>
    <property type="match status" value="1"/>
</dbReference>
<organism evidence="5 6">
    <name type="scientific">Cupriavidus lacunae</name>
    <dbReference type="NCBI Taxonomy" id="2666307"/>
    <lineage>
        <taxon>Bacteria</taxon>
        <taxon>Pseudomonadati</taxon>
        <taxon>Pseudomonadota</taxon>
        <taxon>Betaproteobacteria</taxon>
        <taxon>Burkholderiales</taxon>
        <taxon>Burkholderiaceae</taxon>
        <taxon>Cupriavidus</taxon>
    </lineage>
</organism>
<dbReference type="Pfam" id="PF12833">
    <property type="entry name" value="HTH_18"/>
    <property type="match status" value="1"/>
</dbReference>
<dbReference type="InterPro" id="IPR020449">
    <property type="entry name" value="Tscrpt_reg_AraC-type_HTH"/>
</dbReference>
<keyword evidence="3" id="KW-0804">Transcription</keyword>
<dbReference type="InterPro" id="IPR032687">
    <property type="entry name" value="AraC-type_N"/>
</dbReference>
<dbReference type="GO" id="GO:0005829">
    <property type="term" value="C:cytosol"/>
    <property type="evidence" value="ECO:0007669"/>
    <property type="project" value="TreeGrafter"/>
</dbReference>